<keyword evidence="2" id="KW-1185">Reference proteome</keyword>
<evidence type="ECO:0000313" key="2">
    <source>
        <dbReference type="Proteomes" id="UP000601108"/>
    </source>
</evidence>
<dbReference type="EMBL" id="BMWS01000003">
    <property type="protein sequence ID" value="GGX08002.1"/>
    <property type="molecule type" value="Genomic_DNA"/>
</dbReference>
<accession>A0A918N2W5</accession>
<name>A0A918N2W5_9FLAO</name>
<dbReference type="InterPro" id="IPR012675">
    <property type="entry name" value="Beta-grasp_dom_sf"/>
</dbReference>
<dbReference type="Pfam" id="PF02597">
    <property type="entry name" value="ThiS"/>
    <property type="match status" value="1"/>
</dbReference>
<dbReference type="PANTHER" id="PTHR34472">
    <property type="entry name" value="SULFUR CARRIER PROTEIN THIS"/>
    <property type="match status" value="1"/>
</dbReference>
<protein>
    <submittedName>
        <fullName evidence="1">Thiamine biosynthesis protein ThiS</fullName>
    </submittedName>
</protein>
<sequence length="66" mass="7346">MTINVNNQLQSISENSSIENLLEQLNMVTNGIAVAINNQIISKETWKKTFLQQEDQVTIIQATQGG</sequence>
<dbReference type="Proteomes" id="UP000601108">
    <property type="component" value="Unassembled WGS sequence"/>
</dbReference>
<dbReference type="Gene3D" id="3.10.20.30">
    <property type="match status" value="1"/>
</dbReference>
<dbReference type="CDD" id="cd00565">
    <property type="entry name" value="Ubl_ThiS"/>
    <property type="match status" value="1"/>
</dbReference>
<dbReference type="PANTHER" id="PTHR34472:SF1">
    <property type="entry name" value="SULFUR CARRIER PROTEIN THIS"/>
    <property type="match status" value="1"/>
</dbReference>
<dbReference type="SUPFAM" id="SSF54285">
    <property type="entry name" value="MoaD/ThiS"/>
    <property type="match status" value="1"/>
</dbReference>
<dbReference type="AlphaFoldDB" id="A0A918N2W5"/>
<dbReference type="RefSeq" id="WP_027412921.1">
    <property type="nucleotide sequence ID" value="NZ_BMWS01000003.1"/>
</dbReference>
<gene>
    <name evidence="1" type="ORF">GCM10007384_07320</name>
</gene>
<dbReference type="NCBIfam" id="TIGR01683">
    <property type="entry name" value="thiS"/>
    <property type="match status" value="1"/>
</dbReference>
<dbReference type="InterPro" id="IPR010035">
    <property type="entry name" value="Thi_S"/>
</dbReference>
<reference evidence="1 2" key="1">
    <citation type="journal article" date="2014" name="Int. J. Syst. Evol. Microbiol.">
        <title>Complete genome sequence of Corynebacterium casei LMG S-19264T (=DSM 44701T), isolated from a smear-ripened cheese.</title>
        <authorList>
            <consortium name="US DOE Joint Genome Institute (JGI-PGF)"/>
            <person name="Walter F."/>
            <person name="Albersmeier A."/>
            <person name="Kalinowski J."/>
            <person name="Ruckert C."/>
        </authorList>
    </citation>
    <scope>NUCLEOTIDE SEQUENCE [LARGE SCALE GENOMIC DNA]</scope>
    <source>
        <strain evidence="1 2">KCTC 12285</strain>
    </source>
</reference>
<evidence type="ECO:0000313" key="1">
    <source>
        <dbReference type="EMBL" id="GGX08002.1"/>
    </source>
</evidence>
<proteinExistence type="predicted"/>
<organism evidence="1 2">
    <name type="scientific">Aquimarina muelleri</name>
    <dbReference type="NCBI Taxonomy" id="279356"/>
    <lineage>
        <taxon>Bacteria</taxon>
        <taxon>Pseudomonadati</taxon>
        <taxon>Bacteroidota</taxon>
        <taxon>Flavobacteriia</taxon>
        <taxon>Flavobacteriales</taxon>
        <taxon>Flavobacteriaceae</taxon>
        <taxon>Aquimarina</taxon>
    </lineage>
</organism>
<dbReference type="InterPro" id="IPR016155">
    <property type="entry name" value="Mopterin_synth/thiamin_S_b"/>
</dbReference>
<comment type="caution">
    <text evidence="1">The sequence shown here is derived from an EMBL/GenBank/DDBJ whole genome shotgun (WGS) entry which is preliminary data.</text>
</comment>
<dbReference type="InterPro" id="IPR003749">
    <property type="entry name" value="ThiS/MoaD-like"/>
</dbReference>